<dbReference type="Gene3D" id="3.80.10.10">
    <property type="entry name" value="Ribonuclease Inhibitor"/>
    <property type="match status" value="1"/>
</dbReference>
<dbReference type="eggNOG" id="KOG0619">
    <property type="taxonomic scope" value="Eukaryota"/>
</dbReference>
<evidence type="ECO:0000313" key="2">
    <source>
        <dbReference type="Proteomes" id="UP000007798"/>
    </source>
</evidence>
<dbReference type="AlphaFoldDB" id="B4NK87"/>
<proteinExistence type="predicted"/>
<protein>
    <recommendedName>
        <fullName evidence="3">Leucine-rich repeat domain-containing protein</fullName>
    </recommendedName>
</protein>
<dbReference type="HOGENOM" id="CLU_646021_0_0_1"/>
<dbReference type="EMBL" id="CH964272">
    <property type="protein sequence ID" value="EDW85129.2"/>
    <property type="molecule type" value="Genomic_DNA"/>
</dbReference>
<dbReference type="Proteomes" id="UP000007798">
    <property type="component" value="Unassembled WGS sequence"/>
</dbReference>
<name>B4NK87_DROWI</name>
<organism evidence="1 2">
    <name type="scientific">Drosophila willistoni</name>
    <name type="common">Fruit fly</name>
    <dbReference type="NCBI Taxonomy" id="7260"/>
    <lineage>
        <taxon>Eukaryota</taxon>
        <taxon>Metazoa</taxon>
        <taxon>Ecdysozoa</taxon>
        <taxon>Arthropoda</taxon>
        <taxon>Hexapoda</taxon>
        <taxon>Insecta</taxon>
        <taxon>Pterygota</taxon>
        <taxon>Neoptera</taxon>
        <taxon>Endopterygota</taxon>
        <taxon>Diptera</taxon>
        <taxon>Brachycera</taxon>
        <taxon>Muscomorpha</taxon>
        <taxon>Ephydroidea</taxon>
        <taxon>Drosophilidae</taxon>
        <taxon>Drosophila</taxon>
        <taxon>Sophophora</taxon>
    </lineage>
</organism>
<keyword evidence="2" id="KW-1185">Reference proteome</keyword>
<dbReference type="SUPFAM" id="SSF52047">
    <property type="entry name" value="RNI-like"/>
    <property type="match status" value="1"/>
</dbReference>
<sequence>MQLLTISQNKPLKNLHLSVNLTELWAINCDLERVQLDGYVVNVQLEDNFHLATLKVKQPQVLRQLHLANTKLRNLDFLSNATQLIELDLTGMDKLSTTPLSSIFPKQLQRLSISSSLSSTMLPHLKNLSYLNILHNDMHEIYLRDNDYDLYVEDKAVVCEPLDEQAEADYNDFQMHCSYI</sequence>
<dbReference type="STRING" id="7260.B4NK87"/>
<reference evidence="1 2" key="1">
    <citation type="journal article" date="2007" name="Nature">
        <title>Evolution of genes and genomes on the Drosophila phylogeny.</title>
        <authorList>
            <consortium name="Drosophila 12 Genomes Consortium"/>
            <person name="Clark A.G."/>
            <person name="Eisen M.B."/>
            <person name="Smith D.R."/>
            <person name="Bergman C.M."/>
            <person name="Oliver B."/>
            <person name="Markow T.A."/>
            <person name="Kaufman T.C."/>
            <person name="Kellis M."/>
            <person name="Gelbart W."/>
            <person name="Iyer V.N."/>
            <person name="Pollard D.A."/>
            <person name="Sackton T.B."/>
            <person name="Larracuente A.M."/>
            <person name="Singh N.D."/>
            <person name="Abad J.P."/>
            <person name="Abt D.N."/>
            <person name="Adryan B."/>
            <person name="Aguade M."/>
            <person name="Akashi H."/>
            <person name="Anderson W.W."/>
            <person name="Aquadro C.F."/>
            <person name="Ardell D.H."/>
            <person name="Arguello R."/>
            <person name="Artieri C.G."/>
            <person name="Barbash D.A."/>
            <person name="Barker D."/>
            <person name="Barsanti P."/>
            <person name="Batterham P."/>
            <person name="Batzoglou S."/>
            <person name="Begun D."/>
            <person name="Bhutkar A."/>
            <person name="Blanco E."/>
            <person name="Bosak S.A."/>
            <person name="Bradley R.K."/>
            <person name="Brand A.D."/>
            <person name="Brent M.R."/>
            <person name="Brooks A.N."/>
            <person name="Brown R.H."/>
            <person name="Butlin R.K."/>
            <person name="Caggese C."/>
            <person name="Calvi B.R."/>
            <person name="Bernardo de Carvalho A."/>
            <person name="Caspi A."/>
            <person name="Castrezana S."/>
            <person name="Celniker S.E."/>
            <person name="Chang J.L."/>
            <person name="Chapple C."/>
            <person name="Chatterji S."/>
            <person name="Chinwalla A."/>
            <person name="Civetta A."/>
            <person name="Clifton S.W."/>
            <person name="Comeron J.M."/>
            <person name="Costello J.C."/>
            <person name="Coyne J.A."/>
            <person name="Daub J."/>
            <person name="David R.G."/>
            <person name="Delcher A.L."/>
            <person name="Delehaunty K."/>
            <person name="Do C.B."/>
            <person name="Ebling H."/>
            <person name="Edwards K."/>
            <person name="Eickbush T."/>
            <person name="Evans J.D."/>
            <person name="Filipski A."/>
            <person name="Findeiss S."/>
            <person name="Freyhult E."/>
            <person name="Fulton L."/>
            <person name="Fulton R."/>
            <person name="Garcia A.C."/>
            <person name="Gardiner A."/>
            <person name="Garfield D.A."/>
            <person name="Garvin B.E."/>
            <person name="Gibson G."/>
            <person name="Gilbert D."/>
            <person name="Gnerre S."/>
            <person name="Godfrey J."/>
            <person name="Good R."/>
            <person name="Gotea V."/>
            <person name="Gravely B."/>
            <person name="Greenberg A.J."/>
            <person name="Griffiths-Jones S."/>
            <person name="Gross S."/>
            <person name="Guigo R."/>
            <person name="Gustafson E.A."/>
            <person name="Haerty W."/>
            <person name="Hahn M.W."/>
            <person name="Halligan D.L."/>
            <person name="Halpern A.L."/>
            <person name="Halter G.M."/>
            <person name="Han M.V."/>
            <person name="Heger A."/>
            <person name="Hillier L."/>
            <person name="Hinrichs A.S."/>
            <person name="Holmes I."/>
            <person name="Hoskins R.A."/>
            <person name="Hubisz M.J."/>
            <person name="Hultmark D."/>
            <person name="Huntley M.A."/>
            <person name="Jaffe D.B."/>
            <person name="Jagadeeshan S."/>
            <person name="Jeck W.R."/>
            <person name="Johnson J."/>
            <person name="Jones C.D."/>
            <person name="Jordan W.C."/>
            <person name="Karpen G.H."/>
            <person name="Kataoka E."/>
            <person name="Keightley P.D."/>
            <person name="Kheradpour P."/>
            <person name="Kirkness E.F."/>
            <person name="Koerich L.B."/>
            <person name="Kristiansen K."/>
            <person name="Kudrna D."/>
            <person name="Kulathinal R.J."/>
            <person name="Kumar S."/>
            <person name="Kwok R."/>
            <person name="Lander E."/>
            <person name="Langley C.H."/>
            <person name="Lapoint R."/>
            <person name="Lazzaro B.P."/>
            <person name="Lee S.J."/>
            <person name="Levesque L."/>
            <person name="Li R."/>
            <person name="Lin C.F."/>
            <person name="Lin M.F."/>
            <person name="Lindblad-Toh K."/>
            <person name="Llopart A."/>
            <person name="Long M."/>
            <person name="Low L."/>
            <person name="Lozovsky E."/>
            <person name="Lu J."/>
            <person name="Luo M."/>
            <person name="Machado C.A."/>
            <person name="Makalowski W."/>
            <person name="Marzo M."/>
            <person name="Matsuda M."/>
            <person name="Matzkin L."/>
            <person name="McAllister B."/>
            <person name="McBride C.S."/>
            <person name="McKernan B."/>
            <person name="McKernan K."/>
            <person name="Mendez-Lago M."/>
            <person name="Minx P."/>
            <person name="Mollenhauer M.U."/>
            <person name="Montooth K."/>
            <person name="Mount S.M."/>
            <person name="Mu X."/>
            <person name="Myers E."/>
            <person name="Negre B."/>
            <person name="Newfeld S."/>
            <person name="Nielsen R."/>
            <person name="Noor M.A."/>
            <person name="O'Grady P."/>
            <person name="Pachter L."/>
            <person name="Papaceit M."/>
            <person name="Parisi M.J."/>
            <person name="Parisi M."/>
            <person name="Parts L."/>
            <person name="Pedersen J.S."/>
            <person name="Pesole G."/>
            <person name="Phillippy A.M."/>
            <person name="Ponting C.P."/>
            <person name="Pop M."/>
            <person name="Porcelli D."/>
            <person name="Powell J.R."/>
            <person name="Prohaska S."/>
            <person name="Pruitt K."/>
            <person name="Puig M."/>
            <person name="Quesneville H."/>
            <person name="Ram K.R."/>
            <person name="Rand D."/>
            <person name="Rasmussen M.D."/>
            <person name="Reed L.K."/>
            <person name="Reenan R."/>
            <person name="Reily A."/>
            <person name="Remington K.A."/>
            <person name="Rieger T.T."/>
            <person name="Ritchie M.G."/>
            <person name="Robin C."/>
            <person name="Rogers Y.H."/>
            <person name="Rohde C."/>
            <person name="Rozas J."/>
            <person name="Rubenfield M.J."/>
            <person name="Ruiz A."/>
            <person name="Russo S."/>
            <person name="Salzberg S.L."/>
            <person name="Sanchez-Gracia A."/>
            <person name="Saranga D.J."/>
            <person name="Sato H."/>
            <person name="Schaeffer S.W."/>
            <person name="Schatz M.C."/>
            <person name="Schlenke T."/>
            <person name="Schwartz R."/>
            <person name="Segarra C."/>
            <person name="Singh R.S."/>
            <person name="Sirot L."/>
            <person name="Sirota M."/>
            <person name="Sisneros N.B."/>
            <person name="Smith C.D."/>
            <person name="Smith T.F."/>
            <person name="Spieth J."/>
            <person name="Stage D.E."/>
            <person name="Stark A."/>
            <person name="Stephan W."/>
            <person name="Strausberg R.L."/>
            <person name="Strempel S."/>
            <person name="Sturgill D."/>
            <person name="Sutton G."/>
            <person name="Sutton G.G."/>
            <person name="Tao W."/>
            <person name="Teichmann S."/>
            <person name="Tobari Y.N."/>
            <person name="Tomimura Y."/>
            <person name="Tsolas J.M."/>
            <person name="Valente V.L."/>
            <person name="Venter E."/>
            <person name="Venter J.C."/>
            <person name="Vicario S."/>
            <person name="Vieira F.G."/>
            <person name="Vilella A.J."/>
            <person name="Villasante A."/>
            <person name="Walenz B."/>
            <person name="Wang J."/>
            <person name="Wasserman M."/>
            <person name="Watts T."/>
            <person name="Wilson D."/>
            <person name="Wilson R.K."/>
            <person name="Wing R.A."/>
            <person name="Wolfner M.F."/>
            <person name="Wong A."/>
            <person name="Wong G.K."/>
            <person name="Wu C.I."/>
            <person name="Wu G."/>
            <person name="Yamamoto D."/>
            <person name="Yang H.P."/>
            <person name="Yang S.P."/>
            <person name="Yorke J.A."/>
            <person name="Yoshida K."/>
            <person name="Zdobnov E."/>
            <person name="Zhang P."/>
            <person name="Zhang Y."/>
            <person name="Zimin A.V."/>
            <person name="Baldwin J."/>
            <person name="Abdouelleil A."/>
            <person name="Abdulkadir J."/>
            <person name="Abebe A."/>
            <person name="Abera B."/>
            <person name="Abreu J."/>
            <person name="Acer S.C."/>
            <person name="Aftuck L."/>
            <person name="Alexander A."/>
            <person name="An P."/>
            <person name="Anderson E."/>
            <person name="Anderson S."/>
            <person name="Arachi H."/>
            <person name="Azer M."/>
            <person name="Bachantsang P."/>
            <person name="Barry A."/>
            <person name="Bayul T."/>
            <person name="Berlin A."/>
            <person name="Bessette D."/>
            <person name="Bloom T."/>
            <person name="Blye J."/>
            <person name="Boguslavskiy L."/>
            <person name="Bonnet C."/>
            <person name="Boukhgalter B."/>
            <person name="Bourzgui I."/>
            <person name="Brown A."/>
            <person name="Cahill P."/>
            <person name="Channer S."/>
            <person name="Cheshatsang Y."/>
            <person name="Chuda L."/>
            <person name="Citroen M."/>
            <person name="Collymore A."/>
            <person name="Cooke P."/>
            <person name="Costello M."/>
            <person name="D'Aco K."/>
            <person name="Daza R."/>
            <person name="De Haan G."/>
            <person name="DeGray S."/>
            <person name="DeMaso C."/>
            <person name="Dhargay N."/>
            <person name="Dooley K."/>
            <person name="Dooley E."/>
            <person name="Doricent M."/>
            <person name="Dorje P."/>
            <person name="Dorjee K."/>
            <person name="Dupes A."/>
            <person name="Elong R."/>
            <person name="Falk J."/>
            <person name="Farina A."/>
            <person name="Faro S."/>
            <person name="Ferguson D."/>
            <person name="Fisher S."/>
            <person name="Foley C.D."/>
            <person name="Franke A."/>
            <person name="Friedrich D."/>
            <person name="Gadbois L."/>
            <person name="Gearin G."/>
            <person name="Gearin C.R."/>
            <person name="Giannoukos G."/>
            <person name="Goode T."/>
            <person name="Graham J."/>
            <person name="Grandbois E."/>
            <person name="Grewal S."/>
            <person name="Gyaltsen K."/>
            <person name="Hafez N."/>
            <person name="Hagos B."/>
            <person name="Hall J."/>
            <person name="Henson C."/>
            <person name="Hollinger A."/>
            <person name="Honan T."/>
            <person name="Huard M.D."/>
            <person name="Hughes L."/>
            <person name="Hurhula B."/>
            <person name="Husby M.E."/>
            <person name="Kamat A."/>
            <person name="Kanga B."/>
            <person name="Kashin S."/>
            <person name="Khazanovich D."/>
            <person name="Kisner P."/>
            <person name="Lance K."/>
            <person name="Lara M."/>
            <person name="Lee W."/>
            <person name="Lennon N."/>
            <person name="Letendre F."/>
            <person name="LeVine R."/>
            <person name="Lipovsky A."/>
            <person name="Liu X."/>
            <person name="Liu J."/>
            <person name="Liu S."/>
            <person name="Lokyitsang T."/>
            <person name="Lokyitsang Y."/>
            <person name="Lubonja R."/>
            <person name="Lui A."/>
            <person name="MacDonald P."/>
            <person name="Magnisalis V."/>
            <person name="Maru K."/>
            <person name="Matthews C."/>
            <person name="McCusker W."/>
            <person name="McDonough S."/>
            <person name="Mehta T."/>
            <person name="Meldrim J."/>
            <person name="Meneus L."/>
            <person name="Mihai O."/>
            <person name="Mihalev A."/>
            <person name="Mihova T."/>
            <person name="Mittelman R."/>
            <person name="Mlenga V."/>
            <person name="Montmayeur A."/>
            <person name="Mulrain L."/>
            <person name="Navidi A."/>
            <person name="Naylor J."/>
            <person name="Negash T."/>
            <person name="Nguyen T."/>
            <person name="Nguyen N."/>
            <person name="Nicol R."/>
            <person name="Norbu C."/>
            <person name="Norbu N."/>
            <person name="Novod N."/>
            <person name="O'Neill B."/>
            <person name="Osman S."/>
            <person name="Markiewicz E."/>
            <person name="Oyono O.L."/>
            <person name="Patti C."/>
            <person name="Phunkhang P."/>
            <person name="Pierre F."/>
            <person name="Priest M."/>
            <person name="Raghuraman S."/>
            <person name="Rege F."/>
            <person name="Reyes R."/>
            <person name="Rise C."/>
            <person name="Rogov P."/>
            <person name="Ross K."/>
            <person name="Ryan E."/>
            <person name="Settipalli S."/>
            <person name="Shea T."/>
            <person name="Sherpa N."/>
            <person name="Shi L."/>
            <person name="Shih D."/>
            <person name="Sparrow T."/>
            <person name="Spaulding J."/>
            <person name="Stalker J."/>
            <person name="Stange-Thomann N."/>
            <person name="Stavropoulos S."/>
            <person name="Stone C."/>
            <person name="Strader C."/>
            <person name="Tesfaye S."/>
            <person name="Thomson T."/>
            <person name="Thoulutsang Y."/>
            <person name="Thoulutsang D."/>
            <person name="Topham K."/>
            <person name="Topping I."/>
            <person name="Tsamla T."/>
            <person name="Vassiliev H."/>
            <person name="Vo A."/>
            <person name="Wangchuk T."/>
            <person name="Wangdi T."/>
            <person name="Weiand M."/>
            <person name="Wilkinson J."/>
            <person name="Wilson A."/>
            <person name="Yadav S."/>
            <person name="Young G."/>
            <person name="Yu Q."/>
            <person name="Zembek L."/>
            <person name="Zhong D."/>
            <person name="Zimmer A."/>
            <person name="Zwirko Z."/>
            <person name="Jaffe D.B."/>
            <person name="Alvarez P."/>
            <person name="Brockman W."/>
            <person name="Butler J."/>
            <person name="Chin C."/>
            <person name="Gnerre S."/>
            <person name="Grabherr M."/>
            <person name="Kleber M."/>
            <person name="Mauceli E."/>
            <person name="MacCallum I."/>
        </authorList>
    </citation>
    <scope>NUCLEOTIDE SEQUENCE [LARGE SCALE GENOMIC DNA]</scope>
    <source>
        <strain evidence="2">Tucson 14030-0811.24</strain>
    </source>
</reference>
<dbReference type="InterPro" id="IPR032675">
    <property type="entry name" value="LRR_dom_sf"/>
</dbReference>
<dbReference type="OrthoDB" id="6022531at2759"/>
<dbReference type="InParanoid" id="B4NK87"/>
<accession>B4NK87</accession>
<evidence type="ECO:0008006" key="3">
    <source>
        <dbReference type="Google" id="ProtNLM"/>
    </source>
</evidence>
<evidence type="ECO:0000313" key="1">
    <source>
        <dbReference type="EMBL" id="EDW85129.2"/>
    </source>
</evidence>
<gene>
    <name evidence="1" type="primary">Dwil\GK12777</name>
    <name evidence="1" type="ORF">Dwil_GK12777</name>
</gene>